<proteinExistence type="inferred from homology"/>
<reference evidence="2 3" key="2">
    <citation type="submission" date="2016-03" db="EMBL/GenBank/DDBJ databases">
        <title>New uncultured bacterium of the family Gallionellaceae from acid mine drainage: description and reconstruction of genome based on metagenomic analysis of microbial community.</title>
        <authorList>
            <person name="Kadnikov V."/>
            <person name="Ivasenko D."/>
            <person name="Beletsky A."/>
            <person name="Mardanov A."/>
            <person name="Danilova E."/>
            <person name="Pimenov N."/>
            <person name="Karnachuk O."/>
            <person name="Ravin N."/>
        </authorList>
    </citation>
    <scope>NUCLEOTIDE SEQUENCE [LARGE SCALE GENOMIC DNA]</scope>
    <source>
        <strain evidence="2">ShG14-8</strain>
    </source>
</reference>
<name>A0A139BTW0_9PROT</name>
<evidence type="ECO:0000256" key="1">
    <source>
        <dbReference type="ARBA" id="ARBA00044755"/>
    </source>
</evidence>
<gene>
    <name evidence="2" type="ORF">AWT59_1539</name>
</gene>
<dbReference type="PANTHER" id="PTHR35024">
    <property type="entry name" value="HYPOTHETICAL CYTOSOLIC PROTEIN"/>
    <property type="match status" value="1"/>
</dbReference>
<dbReference type="PANTHER" id="PTHR35024:SF4">
    <property type="entry name" value="POLYMER-FORMING CYTOSKELETAL PROTEIN"/>
    <property type="match status" value="1"/>
</dbReference>
<evidence type="ECO:0000313" key="2">
    <source>
        <dbReference type="EMBL" id="KXS32333.1"/>
    </source>
</evidence>
<protein>
    <submittedName>
        <fullName evidence="2">Integral membrane protein CcmA involved in cell shape determination</fullName>
    </submittedName>
</protein>
<comment type="caution">
    <text evidence="2">The sequence shown here is derived from an EMBL/GenBank/DDBJ whole genome shotgun (WGS) entry which is preliminary data.</text>
</comment>
<dbReference type="Proteomes" id="UP000070578">
    <property type="component" value="Unassembled WGS sequence"/>
</dbReference>
<dbReference type="InterPro" id="IPR007607">
    <property type="entry name" value="BacA/B"/>
</dbReference>
<accession>A0A139BTW0</accession>
<comment type="similarity">
    <text evidence="1">Belongs to the bactofilin family.</text>
</comment>
<dbReference type="EMBL" id="LSLI01000033">
    <property type="protein sequence ID" value="KXS32333.1"/>
    <property type="molecule type" value="Genomic_DNA"/>
</dbReference>
<dbReference type="Pfam" id="PF04519">
    <property type="entry name" value="Bactofilin"/>
    <property type="match status" value="1"/>
</dbReference>
<evidence type="ECO:0000313" key="3">
    <source>
        <dbReference type="Proteomes" id="UP000070578"/>
    </source>
</evidence>
<organism evidence="2 3">
    <name type="scientific">Candidatus Gallionella acididurans</name>
    <dbReference type="NCBI Taxonomy" id="1796491"/>
    <lineage>
        <taxon>Bacteria</taxon>
        <taxon>Pseudomonadati</taxon>
        <taxon>Pseudomonadota</taxon>
        <taxon>Betaproteobacteria</taxon>
        <taxon>Nitrosomonadales</taxon>
        <taxon>Gallionellaceae</taxon>
        <taxon>Gallionella</taxon>
    </lineage>
</organism>
<dbReference type="AlphaFoldDB" id="A0A139BTW0"/>
<sequence>MFSKKHSKPQTQIDSLIGAGTTIEGNLNFSGGLRIDGQVNGNVVAEQGKPSTLVLSEHARVSGEVNVTHLVINGSISGPVFASEYMELQSKAKINGDVHYTTLEIQLGAIVDGRLIHSNSSAAQDKVVSFKVGNGE</sequence>
<reference evidence="2 3" key="1">
    <citation type="submission" date="2016-02" db="EMBL/GenBank/DDBJ databases">
        <authorList>
            <person name="Wen L."/>
            <person name="He K."/>
            <person name="Yang H."/>
        </authorList>
    </citation>
    <scope>NUCLEOTIDE SEQUENCE [LARGE SCALE GENOMIC DNA]</scope>
    <source>
        <strain evidence="2">ShG14-8</strain>
    </source>
</reference>